<dbReference type="InParanoid" id="A0A482WNX1"/>
<reference evidence="1 2" key="1">
    <citation type="journal article" date="2017" name="Gigascience">
        <title>Genome sequence of the small brown planthopper, Laodelphax striatellus.</title>
        <authorList>
            <person name="Zhu J."/>
            <person name="Jiang F."/>
            <person name="Wang X."/>
            <person name="Yang P."/>
            <person name="Bao Y."/>
            <person name="Zhao W."/>
            <person name="Wang W."/>
            <person name="Lu H."/>
            <person name="Wang Q."/>
            <person name="Cui N."/>
            <person name="Li J."/>
            <person name="Chen X."/>
            <person name="Luo L."/>
            <person name="Yu J."/>
            <person name="Kang L."/>
            <person name="Cui F."/>
        </authorList>
    </citation>
    <scope>NUCLEOTIDE SEQUENCE [LARGE SCALE GENOMIC DNA]</scope>
    <source>
        <strain evidence="1">Lst14</strain>
    </source>
</reference>
<gene>
    <name evidence="1" type="ORF">LSTR_LSTR011483</name>
</gene>
<dbReference type="CDD" id="cd09271">
    <property type="entry name" value="RNase_H2-C"/>
    <property type="match status" value="1"/>
</dbReference>
<accession>A0A482WNX1</accession>
<sequence length="135" mass="15441">MTVHIKKSKHFTDECGTLNKDSIHYVPCKIYHEGDANVTKYFKTSIKTDENKGLEASLRGYPLKGIIVDLPKGYEGLILEENGKWTEGTDRTLHVRNQFNSLTYWNWDKVPTKDDAFLSALDWIEISEAVHAPVD</sequence>
<evidence type="ECO:0000313" key="2">
    <source>
        <dbReference type="Proteomes" id="UP000291343"/>
    </source>
</evidence>
<dbReference type="PANTHER" id="PTHR47204:SF1">
    <property type="entry name" value="RIBONUCLEASE H2 SUBUNIT C"/>
    <property type="match status" value="1"/>
</dbReference>
<dbReference type="OrthoDB" id="6222486at2759"/>
<dbReference type="PANTHER" id="PTHR47204">
    <property type="entry name" value="OS02G0168900 PROTEIN"/>
    <property type="match status" value="1"/>
</dbReference>
<dbReference type="Pfam" id="PF08615">
    <property type="entry name" value="RNase_H2_suC"/>
    <property type="match status" value="1"/>
</dbReference>
<keyword evidence="2" id="KW-1185">Reference proteome</keyword>
<proteinExistence type="predicted"/>
<dbReference type="AlphaFoldDB" id="A0A482WNX1"/>
<dbReference type="Gene3D" id="2.40.128.680">
    <property type="match status" value="1"/>
</dbReference>
<dbReference type="SMR" id="A0A482WNX1"/>
<comment type="caution">
    <text evidence="1">The sequence shown here is derived from an EMBL/GenBank/DDBJ whole genome shotgun (WGS) entry which is preliminary data.</text>
</comment>
<dbReference type="Proteomes" id="UP000291343">
    <property type="component" value="Unassembled WGS sequence"/>
</dbReference>
<evidence type="ECO:0000313" key="1">
    <source>
        <dbReference type="EMBL" id="RZF34986.1"/>
    </source>
</evidence>
<dbReference type="STRING" id="195883.A0A482WNX1"/>
<dbReference type="GO" id="GO:0006401">
    <property type="term" value="P:RNA catabolic process"/>
    <property type="evidence" value="ECO:0007669"/>
    <property type="project" value="InterPro"/>
</dbReference>
<dbReference type="InterPro" id="IPR013924">
    <property type="entry name" value="RNase_H2_suC"/>
</dbReference>
<dbReference type="FunCoup" id="A0A482WNX1">
    <property type="interactions" value="101"/>
</dbReference>
<name>A0A482WNX1_LAOST</name>
<dbReference type="EMBL" id="QKKF02029863">
    <property type="protein sequence ID" value="RZF34986.1"/>
    <property type="molecule type" value="Genomic_DNA"/>
</dbReference>
<dbReference type="GO" id="GO:0032299">
    <property type="term" value="C:ribonuclease H2 complex"/>
    <property type="evidence" value="ECO:0007669"/>
    <property type="project" value="InterPro"/>
</dbReference>
<protein>
    <submittedName>
        <fullName evidence="1">Uncharacterized protein</fullName>
    </submittedName>
</protein>
<organism evidence="1 2">
    <name type="scientific">Laodelphax striatellus</name>
    <name type="common">Small brown planthopper</name>
    <name type="synonym">Delphax striatella</name>
    <dbReference type="NCBI Taxonomy" id="195883"/>
    <lineage>
        <taxon>Eukaryota</taxon>
        <taxon>Metazoa</taxon>
        <taxon>Ecdysozoa</taxon>
        <taxon>Arthropoda</taxon>
        <taxon>Hexapoda</taxon>
        <taxon>Insecta</taxon>
        <taxon>Pterygota</taxon>
        <taxon>Neoptera</taxon>
        <taxon>Paraneoptera</taxon>
        <taxon>Hemiptera</taxon>
        <taxon>Auchenorrhyncha</taxon>
        <taxon>Fulgoroidea</taxon>
        <taxon>Delphacidae</taxon>
        <taxon>Criomorphinae</taxon>
        <taxon>Laodelphax</taxon>
    </lineage>
</organism>